<feature type="binding site" evidence="4">
    <location>
        <position position="127"/>
    </location>
    <ligand>
        <name>Mn(2+)</name>
        <dbReference type="ChEBI" id="CHEBI:29035"/>
        <label>1</label>
    </ligand>
</feature>
<dbReference type="PIRSF" id="PIRSF036979">
    <property type="entry name" value="Arginase"/>
    <property type="match status" value="1"/>
</dbReference>
<keyword evidence="7" id="KW-1185">Reference proteome</keyword>
<dbReference type="RefSeq" id="WP_022540986.1">
    <property type="nucleotide sequence ID" value="NC_022521.1"/>
</dbReference>
<dbReference type="EMBL" id="AP012489">
    <property type="protein sequence ID" value="BAN89706.1"/>
    <property type="molecule type" value="Genomic_DNA"/>
</dbReference>
<feature type="binding site" evidence="4">
    <location>
        <position position="129"/>
    </location>
    <ligand>
        <name>Mn(2+)</name>
        <dbReference type="ChEBI" id="CHEBI:29035"/>
        <label>1</label>
    </ligand>
</feature>
<evidence type="ECO:0000313" key="7">
    <source>
        <dbReference type="Proteomes" id="UP000016887"/>
    </source>
</evidence>
<dbReference type="KEGG" id="acj:ACAM_0237"/>
<dbReference type="eggNOG" id="arCOG01700">
    <property type="taxonomic scope" value="Archaea"/>
</dbReference>
<dbReference type="SUPFAM" id="SSF52768">
    <property type="entry name" value="Arginase/deacetylase"/>
    <property type="match status" value="1"/>
</dbReference>
<dbReference type="GO" id="GO:0008783">
    <property type="term" value="F:agmatinase activity"/>
    <property type="evidence" value="ECO:0007669"/>
    <property type="project" value="TreeGrafter"/>
</dbReference>
<reference evidence="6 7" key="1">
    <citation type="journal article" date="2013" name="Appl. Environ. Microbiol.">
        <title>Variation of the Virus-Related Elements within Syntenic Genomes of the Hyperthermophilic Archaeon Aeropyrum.</title>
        <authorList>
            <person name="Daifuku T."/>
            <person name="Yoshida T."/>
            <person name="Kitamura T."/>
            <person name="Kawaichi S."/>
            <person name="Inoue T."/>
            <person name="Nomura K."/>
            <person name="Yoshida Y."/>
            <person name="Kuno S."/>
            <person name="Sako Y."/>
        </authorList>
    </citation>
    <scope>NUCLEOTIDE SEQUENCE [LARGE SCALE GENOMIC DNA]</scope>
    <source>
        <strain evidence="6 7">SY1</strain>
    </source>
</reference>
<protein>
    <submittedName>
        <fullName evidence="6">Arginase/agmatinase/formimionoglutamate hydrolase</fullName>
    </submittedName>
</protein>
<accession>U3TBB2</accession>
<dbReference type="STRING" id="1198449.ACAM_0237"/>
<dbReference type="PANTHER" id="PTHR11358">
    <property type="entry name" value="ARGINASE/AGMATINASE"/>
    <property type="match status" value="1"/>
</dbReference>
<feature type="binding site" evidence="4">
    <location>
        <position position="210"/>
    </location>
    <ligand>
        <name>Mn(2+)</name>
        <dbReference type="ChEBI" id="CHEBI:29035"/>
        <label>1</label>
    </ligand>
</feature>
<dbReference type="NCBIfam" id="TIGR01230">
    <property type="entry name" value="agmatinase"/>
    <property type="match status" value="1"/>
</dbReference>
<keyword evidence="3 5" id="KW-0378">Hydrolase</keyword>
<dbReference type="AlphaFoldDB" id="U3TBB2"/>
<dbReference type="PATRIC" id="fig|1198449.6.peg.242"/>
<dbReference type="Pfam" id="PF00491">
    <property type="entry name" value="Arginase"/>
    <property type="match status" value="1"/>
</dbReference>
<proteinExistence type="inferred from homology"/>
<dbReference type="InterPro" id="IPR020855">
    <property type="entry name" value="Ureohydrolase_Mn_BS"/>
</dbReference>
<name>U3TBB2_9CREN</name>
<dbReference type="Gene3D" id="3.40.800.10">
    <property type="entry name" value="Ureohydrolase domain"/>
    <property type="match status" value="1"/>
</dbReference>
<dbReference type="GO" id="GO:0046872">
    <property type="term" value="F:metal ion binding"/>
    <property type="evidence" value="ECO:0007669"/>
    <property type="project" value="UniProtKB-KW"/>
</dbReference>
<evidence type="ECO:0000256" key="3">
    <source>
        <dbReference type="ARBA" id="ARBA00022801"/>
    </source>
</evidence>
<comment type="cofactor">
    <cofactor evidence="4">
        <name>Mn(2+)</name>
        <dbReference type="ChEBI" id="CHEBI:29035"/>
    </cofactor>
    <text evidence="4">Binds 2 manganese ions per subunit.</text>
</comment>
<dbReference type="PANTHER" id="PTHR11358:SF26">
    <property type="entry name" value="GUANIDINO ACID HYDROLASE, MITOCHONDRIAL"/>
    <property type="match status" value="1"/>
</dbReference>
<evidence type="ECO:0000256" key="1">
    <source>
        <dbReference type="ARBA" id="ARBA00009227"/>
    </source>
</evidence>
<evidence type="ECO:0000256" key="5">
    <source>
        <dbReference type="RuleBase" id="RU003684"/>
    </source>
</evidence>
<feature type="binding site" evidence="4">
    <location>
        <position position="131"/>
    </location>
    <ligand>
        <name>Mn(2+)</name>
        <dbReference type="ChEBI" id="CHEBI:29035"/>
        <label>1</label>
    </ligand>
</feature>
<evidence type="ECO:0000313" key="6">
    <source>
        <dbReference type="EMBL" id="BAN89706.1"/>
    </source>
</evidence>
<keyword evidence="2 4" id="KW-0479">Metal-binding</keyword>
<evidence type="ECO:0000256" key="2">
    <source>
        <dbReference type="ARBA" id="ARBA00022723"/>
    </source>
</evidence>
<organism evidence="6 7">
    <name type="scientific">Aeropyrum camini SY1 = JCM 12091</name>
    <dbReference type="NCBI Taxonomy" id="1198449"/>
    <lineage>
        <taxon>Archaea</taxon>
        <taxon>Thermoproteota</taxon>
        <taxon>Thermoprotei</taxon>
        <taxon>Desulfurococcales</taxon>
        <taxon>Desulfurococcaceae</taxon>
        <taxon>Aeropyrum</taxon>
    </lineage>
</organism>
<dbReference type="PROSITE" id="PS01053">
    <property type="entry name" value="ARGINASE_1"/>
    <property type="match status" value="1"/>
</dbReference>
<dbReference type="InterPro" id="IPR023696">
    <property type="entry name" value="Ureohydrolase_dom_sf"/>
</dbReference>
<feature type="binding site" evidence="4">
    <location>
        <position position="208"/>
    </location>
    <ligand>
        <name>Mn(2+)</name>
        <dbReference type="ChEBI" id="CHEBI:29035"/>
        <label>1</label>
    </ligand>
</feature>
<dbReference type="InterPro" id="IPR005925">
    <property type="entry name" value="Agmatinase-rel"/>
</dbReference>
<evidence type="ECO:0000256" key="4">
    <source>
        <dbReference type="PIRSR" id="PIRSR036979-1"/>
    </source>
</evidence>
<feature type="binding site" evidence="4">
    <location>
        <position position="103"/>
    </location>
    <ligand>
        <name>Mn(2+)</name>
        <dbReference type="ChEBI" id="CHEBI:29035"/>
        <label>1</label>
    </ligand>
</feature>
<gene>
    <name evidence="6" type="ORF">ACAM_0237</name>
</gene>
<dbReference type="GeneID" id="17109768"/>
<sequence>MDSLLFGIPSSGKPNLALLGVAWDGSSSYRRGAAEAPPAIREATSSRLYNSYSEDLVNLASRWRYIDLGDVSAPSFEGVARAVEEAVASHWGGKLFLFLGGDHSITIAALRGVRRVYRGRLGLVYLDAHPDLYSEYEGDRYSHACTLRRIVEEGLVKPSDIVLAGVRAPTPGQHEFAEESGITVIGVDDFQDLASHLNRGIPYYVSYDLDVLDPAYAPGVGNPEPGGLSVREVVRIIKSLPEDIIAFDVVEASPPHDPAGVTLFTAAKIIRETLARARPPG</sequence>
<dbReference type="InterPro" id="IPR006035">
    <property type="entry name" value="Ureohydrolase"/>
</dbReference>
<dbReference type="GO" id="GO:0033389">
    <property type="term" value="P:putrescine biosynthetic process from arginine, via agmatine"/>
    <property type="evidence" value="ECO:0007669"/>
    <property type="project" value="TreeGrafter"/>
</dbReference>
<keyword evidence="4" id="KW-0464">Manganese</keyword>
<dbReference type="PROSITE" id="PS51409">
    <property type="entry name" value="ARGINASE_2"/>
    <property type="match status" value="1"/>
</dbReference>
<dbReference type="Proteomes" id="UP000016887">
    <property type="component" value="Chromosome"/>
</dbReference>
<comment type="similarity">
    <text evidence="1">Belongs to the arginase family. Agmatinase subfamily.</text>
</comment>